<keyword evidence="3" id="KW-0325">Glycoprotein</keyword>
<dbReference type="SUPFAM" id="SSF49854">
    <property type="entry name" value="Spermadhesin, CUB domain"/>
    <property type="match status" value="1"/>
</dbReference>
<evidence type="ECO:0000256" key="4">
    <source>
        <dbReference type="PROSITE-ProRule" id="PRU00059"/>
    </source>
</evidence>
<evidence type="ECO:0000256" key="6">
    <source>
        <dbReference type="SAM" id="SignalP"/>
    </source>
</evidence>
<name>A0A1A6FUX4_NEOLE</name>
<feature type="signal peptide" evidence="6">
    <location>
        <begin position="1"/>
        <end position="19"/>
    </location>
</feature>
<keyword evidence="5" id="KW-0472">Membrane</keyword>
<keyword evidence="9" id="KW-1185">Reference proteome</keyword>
<evidence type="ECO:0000256" key="1">
    <source>
        <dbReference type="ARBA" id="ARBA00022737"/>
    </source>
</evidence>
<dbReference type="OrthoDB" id="10063988at2759"/>
<evidence type="ECO:0000313" key="8">
    <source>
        <dbReference type="EMBL" id="OBS56922.1"/>
    </source>
</evidence>
<dbReference type="InterPro" id="IPR035914">
    <property type="entry name" value="Sperma_CUB_dom_sf"/>
</dbReference>
<dbReference type="Proteomes" id="UP000092124">
    <property type="component" value="Unassembled WGS sequence"/>
</dbReference>
<feature type="transmembrane region" description="Helical" evidence="5">
    <location>
        <begin position="67"/>
        <end position="96"/>
    </location>
</feature>
<comment type="caution">
    <text evidence="4">Lacks conserved residue(s) required for the propagation of feature annotation.</text>
</comment>
<evidence type="ECO:0000259" key="7">
    <source>
        <dbReference type="PROSITE" id="PS01180"/>
    </source>
</evidence>
<keyword evidence="1" id="KW-0677">Repeat</keyword>
<dbReference type="STRING" id="56216.A0A1A6FUX4"/>
<evidence type="ECO:0000256" key="5">
    <source>
        <dbReference type="SAM" id="Phobius"/>
    </source>
</evidence>
<dbReference type="CDD" id="cd00041">
    <property type="entry name" value="CUB"/>
    <property type="match status" value="1"/>
</dbReference>
<accession>A0A1A6FUX4</accession>
<keyword evidence="2" id="KW-1015">Disulfide bond</keyword>
<protein>
    <recommendedName>
        <fullName evidence="7">CUB domain-containing protein</fullName>
    </recommendedName>
</protein>
<comment type="caution">
    <text evidence="8">The sequence shown here is derived from an EMBL/GenBank/DDBJ whole genome shotgun (WGS) entry which is preliminary data.</text>
</comment>
<dbReference type="EMBL" id="LZPO01118654">
    <property type="protein sequence ID" value="OBS56922.1"/>
    <property type="molecule type" value="Genomic_DNA"/>
</dbReference>
<dbReference type="Pfam" id="PF00431">
    <property type="entry name" value="CUB"/>
    <property type="match status" value="1"/>
</dbReference>
<dbReference type="PANTHER" id="PTHR24251">
    <property type="entry name" value="OVOCHYMASE-RELATED"/>
    <property type="match status" value="1"/>
</dbReference>
<sequence>MCRLSAVWLWPFCISTWRGLLWSGFREHSLGSCTLLRTGTLPVQLSADGGTTMIVATGKMPESCVQVVLLLLLAVVYTLLGNTMLICAAVCCVLCAGVHQHFYSFLTVNYTCGGLLNWHYGTFSSPFYPGNYPNNARCVWNILVPTNNRVTLTFRDVQ</sequence>
<evidence type="ECO:0000313" key="9">
    <source>
        <dbReference type="Proteomes" id="UP000092124"/>
    </source>
</evidence>
<dbReference type="PROSITE" id="PS01180">
    <property type="entry name" value="CUB"/>
    <property type="match status" value="1"/>
</dbReference>
<keyword evidence="6" id="KW-0732">Signal</keyword>
<keyword evidence="5" id="KW-1133">Transmembrane helix</keyword>
<evidence type="ECO:0000256" key="3">
    <source>
        <dbReference type="ARBA" id="ARBA00023180"/>
    </source>
</evidence>
<keyword evidence="5" id="KW-0812">Transmembrane</keyword>
<proteinExistence type="predicted"/>
<feature type="domain" description="CUB" evidence="7">
    <location>
        <begin position="112"/>
        <end position="158"/>
    </location>
</feature>
<reference evidence="8 9" key="1">
    <citation type="submission" date="2016-06" db="EMBL/GenBank/DDBJ databases">
        <title>The Draft Genome Sequence and Annotation of the Desert Woodrat Neotoma lepida.</title>
        <authorList>
            <person name="Campbell M."/>
            <person name="Oakeson K.F."/>
            <person name="Yandell M."/>
            <person name="Halpert J.R."/>
            <person name="Dearing D."/>
        </authorList>
    </citation>
    <scope>NUCLEOTIDE SEQUENCE [LARGE SCALE GENOMIC DNA]</scope>
    <source>
        <strain evidence="8">417</strain>
        <tissue evidence="8">Liver</tissue>
    </source>
</reference>
<dbReference type="InterPro" id="IPR000859">
    <property type="entry name" value="CUB_dom"/>
</dbReference>
<organism evidence="8 9">
    <name type="scientific">Neotoma lepida</name>
    <name type="common">Desert woodrat</name>
    <dbReference type="NCBI Taxonomy" id="56216"/>
    <lineage>
        <taxon>Eukaryota</taxon>
        <taxon>Metazoa</taxon>
        <taxon>Chordata</taxon>
        <taxon>Craniata</taxon>
        <taxon>Vertebrata</taxon>
        <taxon>Euteleostomi</taxon>
        <taxon>Mammalia</taxon>
        <taxon>Eutheria</taxon>
        <taxon>Euarchontoglires</taxon>
        <taxon>Glires</taxon>
        <taxon>Rodentia</taxon>
        <taxon>Myomorpha</taxon>
        <taxon>Muroidea</taxon>
        <taxon>Cricetidae</taxon>
        <taxon>Neotominae</taxon>
        <taxon>Neotoma</taxon>
    </lineage>
</organism>
<gene>
    <name evidence="8" type="ORF">A6R68_11952</name>
</gene>
<dbReference type="AlphaFoldDB" id="A0A1A6FUX4"/>
<evidence type="ECO:0000256" key="2">
    <source>
        <dbReference type="ARBA" id="ARBA00023157"/>
    </source>
</evidence>
<feature type="chain" id="PRO_5008345075" description="CUB domain-containing protein" evidence="6">
    <location>
        <begin position="20"/>
        <end position="158"/>
    </location>
</feature>
<dbReference type="Gene3D" id="2.60.120.290">
    <property type="entry name" value="Spermadhesin, CUB domain"/>
    <property type="match status" value="1"/>
</dbReference>